<dbReference type="HAMAP" id="MF_00460">
    <property type="entry name" value="UPF0125_RnfH"/>
    <property type="match status" value="1"/>
</dbReference>
<evidence type="ECO:0000313" key="4">
    <source>
        <dbReference type="Proteomes" id="UP000029392"/>
    </source>
</evidence>
<reference evidence="3 4" key="1">
    <citation type="submission" date="2013-09" db="EMBL/GenBank/DDBJ databases">
        <title>Genome sequencing of Arenimonas malthae.</title>
        <authorList>
            <person name="Chen F."/>
            <person name="Wang G."/>
        </authorList>
    </citation>
    <scope>NUCLEOTIDE SEQUENCE [LARGE SCALE GENOMIC DNA]</scope>
    <source>
        <strain evidence="3 4">CC-JY-1</strain>
    </source>
</reference>
<dbReference type="PATRIC" id="fig|1384054.3.peg.986"/>
<dbReference type="AlphaFoldDB" id="A0A091BBH8"/>
<dbReference type="InterPro" id="IPR037021">
    <property type="entry name" value="RnfH_sf"/>
</dbReference>
<evidence type="ECO:0000256" key="1">
    <source>
        <dbReference type="ARBA" id="ARBA00010645"/>
    </source>
</evidence>
<protein>
    <recommendedName>
        <fullName evidence="2">UPF0125 protein N790_01055</fullName>
    </recommendedName>
</protein>
<evidence type="ECO:0000313" key="3">
    <source>
        <dbReference type="EMBL" id="KFN49983.1"/>
    </source>
</evidence>
<name>A0A091BBH8_9GAMM</name>
<dbReference type="InterPro" id="IPR005346">
    <property type="entry name" value="RnfH"/>
</dbReference>
<proteinExistence type="inferred from homology"/>
<accession>A0A091BBH8</accession>
<dbReference type="OrthoDB" id="9796575at2"/>
<dbReference type="PANTHER" id="PTHR37483:SF1">
    <property type="entry name" value="UPF0125 PROTEIN RATB"/>
    <property type="match status" value="1"/>
</dbReference>
<dbReference type="STRING" id="1384054.N790_01055"/>
<dbReference type="RefSeq" id="WP_043801734.1">
    <property type="nucleotide sequence ID" value="NZ_AVCH01000104.1"/>
</dbReference>
<dbReference type="NCBIfam" id="NF002490">
    <property type="entry name" value="PRK01777.1"/>
    <property type="match status" value="1"/>
</dbReference>
<comment type="caution">
    <text evidence="3">The sequence shown here is derived from an EMBL/GenBank/DDBJ whole genome shotgun (WGS) entry which is preliminary data.</text>
</comment>
<evidence type="ECO:0000256" key="2">
    <source>
        <dbReference type="HAMAP-Rule" id="MF_00460"/>
    </source>
</evidence>
<dbReference type="SUPFAM" id="SSF54285">
    <property type="entry name" value="MoaD/ThiS"/>
    <property type="match status" value="1"/>
</dbReference>
<comment type="similarity">
    <text evidence="1 2">Belongs to the UPF0125 (RnfH) family.</text>
</comment>
<organism evidence="3 4">
    <name type="scientific">Arenimonas malthae CC-JY-1</name>
    <dbReference type="NCBI Taxonomy" id="1384054"/>
    <lineage>
        <taxon>Bacteria</taxon>
        <taxon>Pseudomonadati</taxon>
        <taxon>Pseudomonadota</taxon>
        <taxon>Gammaproteobacteria</taxon>
        <taxon>Lysobacterales</taxon>
        <taxon>Lysobacteraceae</taxon>
        <taxon>Arenimonas</taxon>
    </lineage>
</organism>
<sequence>MAAGALSVEVVYALPARCWRWPLRLPAGATVADALAAADIAAVVPGWVADPAGLAVFGQAVALETLLRDGDRVEVLRPLLADPKQARRRRAREAGKA</sequence>
<dbReference type="eggNOG" id="COG2914">
    <property type="taxonomic scope" value="Bacteria"/>
</dbReference>
<dbReference type="PANTHER" id="PTHR37483">
    <property type="entry name" value="UPF0125 PROTEIN RATB"/>
    <property type="match status" value="1"/>
</dbReference>
<dbReference type="EMBL" id="AVCH01000104">
    <property type="protein sequence ID" value="KFN49983.1"/>
    <property type="molecule type" value="Genomic_DNA"/>
</dbReference>
<dbReference type="Proteomes" id="UP000029392">
    <property type="component" value="Unassembled WGS sequence"/>
</dbReference>
<dbReference type="Gene3D" id="3.10.20.280">
    <property type="entry name" value="RnfH-like"/>
    <property type="match status" value="1"/>
</dbReference>
<dbReference type="Pfam" id="PF03658">
    <property type="entry name" value="Ub-RnfH"/>
    <property type="match status" value="1"/>
</dbReference>
<dbReference type="InterPro" id="IPR016155">
    <property type="entry name" value="Mopterin_synth/thiamin_S_b"/>
</dbReference>
<gene>
    <name evidence="3" type="ORF">N790_01055</name>
</gene>
<keyword evidence="4" id="KW-1185">Reference proteome</keyword>